<name>A0A1N6GG87_9SPHN</name>
<dbReference type="OrthoDB" id="6025978at2"/>
<dbReference type="InterPro" id="IPR025459">
    <property type="entry name" value="DUF4279"/>
</dbReference>
<dbReference type="Proteomes" id="UP000185192">
    <property type="component" value="Unassembled WGS sequence"/>
</dbReference>
<proteinExistence type="predicted"/>
<evidence type="ECO:0000313" key="1">
    <source>
        <dbReference type="EMBL" id="SIO06570.1"/>
    </source>
</evidence>
<gene>
    <name evidence="1" type="ORF">SAMN02745824_2817</name>
</gene>
<evidence type="ECO:0008006" key="3">
    <source>
        <dbReference type="Google" id="ProtNLM"/>
    </source>
</evidence>
<dbReference type="STRING" id="1123272.SAMN02745824_2817"/>
<protein>
    <recommendedName>
        <fullName evidence="3">DUF4279 domain-containing protein</fullName>
    </recommendedName>
</protein>
<dbReference type="Pfam" id="PF14106">
    <property type="entry name" value="DUF4279"/>
    <property type="match status" value="1"/>
</dbReference>
<accession>A0A1N6GG87</accession>
<dbReference type="RefSeq" id="WP_074205783.1">
    <property type="nucleotide sequence ID" value="NZ_FSQW01000002.1"/>
</dbReference>
<reference evidence="2" key="1">
    <citation type="submission" date="2016-11" db="EMBL/GenBank/DDBJ databases">
        <authorList>
            <person name="Varghese N."/>
            <person name="Submissions S."/>
        </authorList>
    </citation>
    <scope>NUCLEOTIDE SEQUENCE [LARGE SCALE GENOMIC DNA]</scope>
    <source>
        <strain evidence="2">DSM 22363</strain>
    </source>
</reference>
<sequence>MGILHKSAVSLGFYNDDLDPSRISEILGAEPDVGVKKGDVWKTVGGVEKVAITGSWRIGSERRSPGDVDGQIQDIFGKLESDIGVWRQLSELYQGRVFCGLFLASGNEGIRLQPETVAAIGERSLLLDFDIYGAELPD</sequence>
<dbReference type="AlphaFoldDB" id="A0A1N6GG87"/>
<keyword evidence="2" id="KW-1185">Reference proteome</keyword>
<organism evidence="1 2">
    <name type="scientific">Parasphingorhabdus marina DSM 22363</name>
    <dbReference type="NCBI Taxonomy" id="1123272"/>
    <lineage>
        <taxon>Bacteria</taxon>
        <taxon>Pseudomonadati</taxon>
        <taxon>Pseudomonadota</taxon>
        <taxon>Alphaproteobacteria</taxon>
        <taxon>Sphingomonadales</taxon>
        <taxon>Sphingomonadaceae</taxon>
        <taxon>Parasphingorhabdus</taxon>
    </lineage>
</organism>
<dbReference type="EMBL" id="FSQW01000002">
    <property type="protein sequence ID" value="SIO06570.1"/>
    <property type="molecule type" value="Genomic_DNA"/>
</dbReference>
<evidence type="ECO:0000313" key="2">
    <source>
        <dbReference type="Proteomes" id="UP000185192"/>
    </source>
</evidence>